<reference evidence="2" key="1">
    <citation type="submission" date="2018-01" db="EMBL/GenBank/DDBJ databases">
        <title>An insight into the sialome of Amazonian anophelines.</title>
        <authorList>
            <person name="Ribeiro J.M."/>
            <person name="Scarpassa V."/>
            <person name="Calvo E."/>
        </authorList>
    </citation>
    <scope>NUCLEOTIDE SEQUENCE</scope>
    <source>
        <tissue evidence="2">Salivary glands</tissue>
    </source>
</reference>
<name>A0A2M4C5P5_9DIPT</name>
<feature type="chain" id="PRO_5014947691" evidence="1">
    <location>
        <begin position="19"/>
        <end position="213"/>
    </location>
</feature>
<organism evidence="2">
    <name type="scientific">Anopheles marajoara</name>
    <dbReference type="NCBI Taxonomy" id="58244"/>
    <lineage>
        <taxon>Eukaryota</taxon>
        <taxon>Metazoa</taxon>
        <taxon>Ecdysozoa</taxon>
        <taxon>Arthropoda</taxon>
        <taxon>Hexapoda</taxon>
        <taxon>Insecta</taxon>
        <taxon>Pterygota</taxon>
        <taxon>Neoptera</taxon>
        <taxon>Endopterygota</taxon>
        <taxon>Diptera</taxon>
        <taxon>Nematocera</taxon>
        <taxon>Culicoidea</taxon>
        <taxon>Culicidae</taxon>
        <taxon>Anophelinae</taxon>
        <taxon>Anopheles</taxon>
    </lineage>
</organism>
<dbReference type="AlphaFoldDB" id="A0A2M4C5P5"/>
<dbReference type="EMBL" id="GGFJ01011511">
    <property type="protein sequence ID" value="MBW60652.1"/>
    <property type="molecule type" value="Transcribed_RNA"/>
</dbReference>
<proteinExistence type="predicted"/>
<keyword evidence="1" id="KW-0732">Signal</keyword>
<accession>A0A2M4C5P5</accession>
<evidence type="ECO:0000256" key="1">
    <source>
        <dbReference type="SAM" id="SignalP"/>
    </source>
</evidence>
<protein>
    <submittedName>
        <fullName evidence="2">Putative secreted protein</fullName>
    </submittedName>
</protein>
<feature type="signal peptide" evidence="1">
    <location>
        <begin position="1"/>
        <end position="18"/>
    </location>
</feature>
<evidence type="ECO:0000313" key="2">
    <source>
        <dbReference type="EMBL" id="MBW60652.1"/>
    </source>
</evidence>
<sequence length="213" mass="23105">MSILLLVIIDIIIEKVQLNNHQIAAWRDEDHDLNDEDGFQSSIWRWRVSWPKQRDIAVRVTVPATAGAVAIVSYPSVRLSPTLDLASAVAAAHCNAHRHATSSRSGTWSALFGRHRTGIDTDPPGARNANPSNAIPMVAAACSRLAKDRVLWHARHGSWYHVSTVMPLPRAFHNGPLVSGGPPVAVPAAAVAAAVAIVRSRLIIIHVQPRRGH</sequence>